<dbReference type="RefSeq" id="WP_147167422.1">
    <property type="nucleotide sequence ID" value="NZ_VOOR01000018.1"/>
</dbReference>
<feature type="chain" id="PRO_5022777870" evidence="1">
    <location>
        <begin position="24"/>
        <end position="323"/>
    </location>
</feature>
<comment type="caution">
    <text evidence="2">The sequence shown here is derived from an EMBL/GenBank/DDBJ whole genome shotgun (WGS) entry which is preliminary data.</text>
</comment>
<keyword evidence="1" id="KW-0732">Signal</keyword>
<dbReference type="Pfam" id="PF11751">
    <property type="entry name" value="PorP_SprF"/>
    <property type="match status" value="1"/>
</dbReference>
<gene>
    <name evidence="2" type="ORF">FRY97_10190</name>
</gene>
<proteinExistence type="predicted"/>
<evidence type="ECO:0000313" key="3">
    <source>
        <dbReference type="Proteomes" id="UP000321580"/>
    </source>
</evidence>
<keyword evidence="3" id="KW-1185">Reference proteome</keyword>
<reference evidence="2 3" key="1">
    <citation type="submission" date="2019-08" db="EMBL/GenBank/DDBJ databases">
        <title>Genome of Phaeodactylibacter luteus.</title>
        <authorList>
            <person name="Bowman J.P."/>
        </authorList>
    </citation>
    <scope>NUCLEOTIDE SEQUENCE [LARGE SCALE GENOMIC DNA]</scope>
    <source>
        <strain evidence="2 3">KCTC 42180</strain>
    </source>
</reference>
<dbReference type="EMBL" id="VOOR01000018">
    <property type="protein sequence ID" value="TXB63169.1"/>
    <property type="molecule type" value="Genomic_DNA"/>
</dbReference>
<evidence type="ECO:0000313" key="2">
    <source>
        <dbReference type="EMBL" id="TXB63169.1"/>
    </source>
</evidence>
<accession>A0A5C6RMM0</accession>
<name>A0A5C6RMM0_9BACT</name>
<dbReference type="AlphaFoldDB" id="A0A5C6RMM0"/>
<feature type="signal peptide" evidence="1">
    <location>
        <begin position="1"/>
        <end position="23"/>
    </location>
</feature>
<dbReference type="NCBIfam" id="TIGR03519">
    <property type="entry name" value="T9SS_PorP_fam"/>
    <property type="match status" value="1"/>
</dbReference>
<dbReference type="InterPro" id="IPR019861">
    <property type="entry name" value="PorP/SprF_Bacteroidetes"/>
</dbReference>
<protein>
    <submittedName>
        <fullName evidence="2">Type IX secretion system membrane protein PorP/SprF</fullName>
    </submittedName>
</protein>
<dbReference type="OrthoDB" id="1114455at2"/>
<organism evidence="2 3">
    <name type="scientific">Phaeodactylibacter luteus</name>
    <dbReference type="NCBI Taxonomy" id="1564516"/>
    <lineage>
        <taxon>Bacteria</taxon>
        <taxon>Pseudomonadati</taxon>
        <taxon>Bacteroidota</taxon>
        <taxon>Saprospiria</taxon>
        <taxon>Saprospirales</taxon>
        <taxon>Haliscomenobacteraceae</taxon>
        <taxon>Phaeodactylibacter</taxon>
    </lineage>
</organism>
<sequence length="323" mass="35745">MKNYYLHLMLFGALLMAAQVAFAQQEDHFTQFMHYKLGFNPAYAGSTGNTRITAMGRQQWIGLEGAPQAQLLTFNAAPLPSLGVGASLIRSSVGIIDRYTLEGNYAYRFRLGNGYFGIGLAASIRLLQANYDELRANQPIETDEALPMGIQSRTVPNFGFGLYYNTNNFYAGVSSPRLIRSSIDLANTGGTTISREDIHIYAMTGFTVKLVDDDVLLQPNVLMKYVKGAPFDADFNLMFTFFENYSLGASYRLGGNKANSIGESVSGLLSAKIADRMMFGLSYDFTLSDLRDYNDGSAELFLHYFFGNTSTASKYDSPRFFGN</sequence>
<dbReference type="Proteomes" id="UP000321580">
    <property type="component" value="Unassembled WGS sequence"/>
</dbReference>
<evidence type="ECO:0000256" key="1">
    <source>
        <dbReference type="SAM" id="SignalP"/>
    </source>
</evidence>